<evidence type="ECO:0000256" key="1">
    <source>
        <dbReference type="SAM" id="MobiDB-lite"/>
    </source>
</evidence>
<evidence type="ECO:0000313" key="3">
    <source>
        <dbReference type="Proteomes" id="UP000233654"/>
    </source>
</evidence>
<feature type="region of interest" description="Disordered" evidence="1">
    <location>
        <begin position="174"/>
        <end position="200"/>
    </location>
</feature>
<name>A0A2N3G4L6_9ACTN</name>
<protein>
    <recommendedName>
        <fullName evidence="4">B box-type domain-containing protein</fullName>
    </recommendedName>
</protein>
<reference evidence="2 3" key="1">
    <citation type="journal article" date="2017" name="ISME J.">
        <title>Potential for microbial H2 and metal transformations associated with novel bacteria and archaea in deep terrestrial subsurface sediments.</title>
        <authorList>
            <person name="Hernsdorf A.W."/>
            <person name="Amano Y."/>
            <person name="Miyakawa K."/>
            <person name="Ise K."/>
            <person name="Suzuki Y."/>
            <person name="Anantharaman K."/>
            <person name="Probst A."/>
            <person name="Burstein D."/>
            <person name="Thomas B.C."/>
            <person name="Banfield J.F."/>
        </authorList>
    </citation>
    <scope>NUCLEOTIDE SEQUENCE [LARGE SCALE GENOMIC DNA]</scope>
    <source>
        <strain evidence="2">HGW-Actinobacteria-3</strain>
    </source>
</reference>
<feature type="compositionally biased region" description="Low complexity" evidence="1">
    <location>
        <begin position="564"/>
        <end position="577"/>
    </location>
</feature>
<feature type="compositionally biased region" description="Basic and acidic residues" evidence="1">
    <location>
        <begin position="230"/>
        <end position="251"/>
    </location>
</feature>
<feature type="compositionally biased region" description="Acidic residues" evidence="1">
    <location>
        <begin position="545"/>
        <end position="558"/>
    </location>
</feature>
<gene>
    <name evidence="2" type="ORF">CVT63_06925</name>
</gene>
<feature type="compositionally biased region" description="Pro residues" evidence="1">
    <location>
        <begin position="179"/>
        <end position="195"/>
    </location>
</feature>
<feature type="compositionally biased region" description="Polar residues" evidence="1">
    <location>
        <begin position="505"/>
        <end position="517"/>
    </location>
</feature>
<feature type="region of interest" description="Disordered" evidence="1">
    <location>
        <begin position="443"/>
        <end position="596"/>
    </location>
</feature>
<feature type="region of interest" description="Disordered" evidence="1">
    <location>
        <begin position="51"/>
        <end position="125"/>
    </location>
</feature>
<feature type="region of interest" description="Disordered" evidence="1">
    <location>
        <begin position="220"/>
        <end position="373"/>
    </location>
</feature>
<feature type="compositionally biased region" description="Basic and acidic residues" evidence="1">
    <location>
        <begin position="65"/>
        <end position="77"/>
    </location>
</feature>
<dbReference type="AlphaFoldDB" id="A0A2N3G4L6"/>
<accession>A0A2N3G4L6</accession>
<proteinExistence type="predicted"/>
<feature type="region of interest" description="Disordered" evidence="1">
    <location>
        <begin position="391"/>
        <end position="410"/>
    </location>
</feature>
<feature type="compositionally biased region" description="Basic and acidic residues" evidence="1">
    <location>
        <begin position="578"/>
        <end position="596"/>
    </location>
</feature>
<feature type="compositionally biased region" description="Basic residues" evidence="1">
    <location>
        <begin position="252"/>
        <end position="262"/>
    </location>
</feature>
<evidence type="ECO:0008006" key="4">
    <source>
        <dbReference type="Google" id="ProtNLM"/>
    </source>
</evidence>
<evidence type="ECO:0000313" key="2">
    <source>
        <dbReference type="EMBL" id="PKQ27645.1"/>
    </source>
</evidence>
<organism evidence="2 3">
    <name type="scientific">Candidatus Anoxymicrobium japonicum</name>
    <dbReference type="NCBI Taxonomy" id="2013648"/>
    <lineage>
        <taxon>Bacteria</taxon>
        <taxon>Bacillati</taxon>
        <taxon>Actinomycetota</taxon>
        <taxon>Candidatus Geothermincolia</taxon>
        <taxon>Candidatus Geothermincolales</taxon>
        <taxon>Candidatus Anoxymicrobiaceae</taxon>
        <taxon>Candidatus Anoxymicrobium</taxon>
    </lineage>
</organism>
<feature type="compositionally biased region" description="Pro residues" evidence="1">
    <location>
        <begin position="271"/>
        <end position="285"/>
    </location>
</feature>
<sequence>MDCERHPGQETIGKCIECGKGICPMCIEESDDAAGCPTCHEARVARIAASMGASVEKVPRRARKPAKEPRMPAEKDSKKKRSGPELLDSRIEAPTPGIAPPPSATQTEVAQAPPTIAPGPPAPQGLEVREAAAAPQHLQGIEIPPGPIAPGPTADFDELMAEEHRLAPEAVDVAQAPGPTIPPPAYAPPQAPAPPVSADTTEGALIAYDEFGRPVYAVEQGKKAKKAKKEKLPKAPREKPVKAAREKPPKAKKEKTPRKPRLGKGEFPVVPGAPVPPGLTMPGAPPADTVPRQAPPIEQPPAYAVPQIPPIVYEQPQPDYEAPPPPPADEQAPPAYSQPSTFETPDVMSPAPSVPDMPRYESPPAVGATEPSEIEQMPGEFAPWEIEAPPLAGDVAPAEGPPPFQAPAEEKPFDVEGIPEQVRPENVNPEDFKLPPEYQELMGAPTVDSAGGEREAEAPPSIPPHASPSLDVEDHEWPFDDVPSIPADAPATSEWGAPAAPVESWQGTEEQVESSPAWSDDIPAIEAAPPAPTPPAPLEYVDIPNGEDDTATVDDEEQPPAAPPVEAVEGPGSFFFEENVKKKEKDQKGDSDSFWE</sequence>
<comment type="caution">
    <text evidence="2">The sequence shown here is derived from an EMBL/GenBank/DDBJ whole genome shotgun (WGS) entry which is preliminary data.</text>
</comment>
<dbReference type="EMBL" id="PHEX01000069">
    <property type="protein sequence ID" value="PKQ27645.1"/>
    <property type="molecule type" value="Genomic_DNA"/>
</dbReference>
<dbReference type="Proteomes" id="UP000233654">
    <property type="component" value="Unassembled WGS sequence"/>
</dbReference>